<keyword evidence="1" id="KW-0472">Membrane</keyword>
<reference evidence="2 3" key="1">
    <citation type="submission" date="2019-05" db="EMBL/GenBank/DDBJ databases">
        <title>Another draft genome of Portunus trituberculatus and its Hox gene families provides insights of decapod evolution.</title>
        <authorList>
            <person name="Jeong J.-H."/>
            <person name="Song I."/>
            <person name="Kim S."/>
            <person name="Choi T."/>
            <person name="Kim D."/>
            <person name="Ryu S."/>
            <person name="Kim W."/>
        </authorList>
    </citation>
    <scope>NUCLEOTIDE SEQUENCE [LARGE SCALE GENOMIC DNA]</scope>
    <source>
        <tissue evidence="2">Muscle</tissue>
    </source>
</reference>
<organism evidence="2 3">
    <name type="scientific">Portunus trituberculatus</name>
    <name type="common">Swimming crab</name>
    <name type="synonym">Neptunus trituberculatus</name>
    <dbReference type="NCBI Taxonomy" id="210409"/>
    <lineage>
        <taxon>Eukaryota</taxon>
        <taxon>Metazoa</taxon>
        <taxon>Ecdysozoa</taxon>
        <taxon>Arthropoda</taxon>
        <taxon>Crustacea</taxon>
        <taxon>Multicrustacea</taxon>
        <taxon>Malacostraca</taxon>
        <taxon>Eumalacostraca</taxon>
        <taxon>Eucarida</taxon>
        <taxon>Decapoda</taxon>
        <taxon>Pleocyemata</taxon>
        <taxon>Brachyura</taxon>
        <taxon>Eubrachyura</taxon>
        <taxon>Portunoidea</taxon>
        <taxon>Portunidae</taxon>
        <taxon>Portuninae</taxon>
        <taxon>Portunus</taxon>
    </lineage>
</organism>
<protein>
    <submittedName>
        <fullName evidence="2">Uncharacterized protein</fullName>
    </submittedName>
</protein>
<feature type="transmembrane region" description="Helical" evidence="1">
    <location>
        <begin position="12"/>
        <end position="32"/>
    </location>
</feature>
<proteinExistence type="predicted"/>
<feature type="transmembrane region" description="Helical" evidence="1">
    <location>
        <begin position="148"/>
        <end position="181"/>
    </location>
</feature>
<accession>A0A5B7G7Z5</accession>
<comment type="caution">
    <text evidence="2">The sequence shown here is derived from an EMBL/GenBank/DDBJ whole genome shotgun (WGS) entry which is preliminary data.</text>
</comment>
<keyword evidence="1" id="KW-1133">Transmembrane helix</keyword>
<keyword evidence="3" id="KW-1185">Reference proteome</keyword>
<evidence type="ECO:0000313" key="2">
    <source>
        <dbReference type="EMBL" id="MPC52644.1"/>
    </source>
</evidence>
<feature type="transmembrane region" description="Helical" evidence="1">
    <location>
        <begin position="52"/>
        <end position="72"/>
    </location>
</feature>
<keyword evidence="1" id="KW-0812">Transmembrane</keyword>
<dbReference type="Proteomes" id="UP000324222">
    <property type="component" value="Unassembled WGS sequence"/>
</dbReference>
<dbReference type="EMBL" id="VSRR010011038">
    <property type="protein sequence ID" value="MPC52644.1"/>
    <property type="molecule type" value="Genomic_DNA"/>
</dbReference>
<gene>
    <name evidence="2" type="ORF">E2C01_046519</name>
</gene>
<evidence type="ECO:0000313" key="3">
    <source>
        <dbReference type="Proteomes" id="UP000324222"/>
    </source>
</evidence>
<evidence type="ECO:0000256" key="1">
    <source>
        <dbReference type="SAM" id="Phobius"/>
    </source>
</evidence>
<sequence length="252" mass="27244">MTQRETSTTRGVTHTGEALVVVVVLLVVPTHWLGNVASRTSLSTPPSPRHPFLIPAAVPPCLLLFMWFLGLYRRCIAPIGLSHHPAAFSLLGAITLTTGLASGHRSVLPDFAHAYGYFACRSPGLMAFSGSDNASFCHRSHQNLFPKLSLCAASSLASAVAFVVPAVMHTFLCFVGFFSVLPEHTATNTPTPFPQQPPTYTLRPAAHLNRCTVPSHPLAFGTQHSTPHHATPTPHHHYRTKVCPDHIQTTLA</sequence>
<name>A0A5B7G7Z5_PORTR</name>
<dbReference type="AlphaFoldDB" id="A0A5B7G7Z5"/>